<dbReference type="InterPro" id="IPR029058">
    <property type="entry name" value="AB_hydrolase_fold"/>
</dbReference>
<dbReference type="EMBL" id="JBOK01000019">
    <property type="protein sequence ID" value="EXU79160.1"/>
    <property type="molecule type" value="Genomic_DNA"/>
</dbReference>
<evidence type="ECO:0000313" key="2">
    <source>
        <dbReference type="EMBL" id="EXU79160.1"/>
    </source>
</evidence>
<protein>
    <submittedName>
        <fullName evidence="2">Alpha/beta hydrolase</fullName>
    </submittedName>
</protein>
<evidence type="ECO:0000259" key="1">
    <source>
        <dbReference type="Pfam" id="PF12697"/>
    </source>
</evidence>
<dbReference type="AlphaFoldDB" id="A0A014NZ27"/>
<evidence type="ECO:0000313" key="3">
    <source>
        <dbReference type="Proteomes" id="UP000020766"/>
    </source>
</evidence>
<proteinExistence type="predicted"/>
<sequence>MQPLIFSHANSFPAGTYRLLFALLRERGFDVHAVDRFGHDARYPVTDSWPHLVQQLADFAAPLVQRWGQPALLVGHSLGGFLSVMAAAQHPQLASGVLMLDSPLISGWRARSLEMAKRAQLVGAVSPGKISRKRRNLWTQREEALALFQSKKSFARWHPQVLQDYVDHGLAEDAEQRITLHFTREEETAIYNTLPHNLSALLRRHPLRCPAAFIGGLSSKEMKQVGMDMTLRITHGRIMMLDGSHLFPMEQPAVTAAAIEASWLNLQAAARKP</sequence>
<dbReference type="Gene3D" id="3.40.50.1820">
    <property type="entry name" value="alpha/beta hydrolase"/>
    <property type="match status" value="1"/>
</dbReference>
<accession>A0A014NZ27</accession>
<dbReference type="SUPFAM" id="SSF53474">
    <property type="entry name" value="alpha/beta-Hydrolases"/>
    <property type="match status" value="1"/>
</dbReference>
<dbReference type="GO" id="GO:0016787">
    <property type="term" value="F:hydrolase activity"/>
    <property type="evidence" value="ECO:0007669"/>
    <property type="project" value="UniProtKB-KW"/>
</dbReference>
<reference evidence="2 3" key="1">
    <citation type="submission" date="2014-01" db="EMBL/GenBank/DDBJ databases">
        <title>Interspecies Systems Biology Uncovers Metabolites Affecting C. elegans Gene Expression and Life History Traits.</title>
        <authorList>
            <person name="Watson E."/>
            <person name="Macneil L.T."/>
            <person name="Ritter A.D."/>
            <person name="Yilmaz L.S."/>
            <person name="Rosebrock A.P."/>
            <person name="Caudy A.A."/>
            <person name="Walhout A.J."/>
        </authorList>
    </citation>
    <scope>NUCLEOTIDE SEQUENCE [LARGE SCALE GENOMIC DNA]</scope>
    <source>
        <strain evidence="2 3">DA1877</strain>
    </source>
</reference>
<keyword evidence="2" id="KW-0378">Hydrolase</keyword>
<dbReference type="PANTHER" id="PTHR43689:SF8">
    <property type="entry name" value="ALPHA_BETA-HYDROLASES SUPERFAMILY PROTEIN"/>
    <property type="match status" value="1"/>
</dbReference>
<feature type="domain" description="AB hydrolase-1" evidence="1">
    <location>
        <begin position="4"/>
        <end position="258"/>
    </location>
</feature>
<name>A0A014NZ27_9BURK</name>
<dbReference type="PANTHER" id="PTHR43689">
    <property type="entry name" value="HYDROLASE"/>
    <property type="match status" value="1"/>
</dbReference>
<dbReference type="Pfam" id="PF12697">
    <property type="entry name" value="Abhydrolase_6"/>
    <property type="match status" value="1"/>
</dbReference>
<keyword evidence="3" id="KW-1185">Reference proteome</keyword>
<gene>
    <name evidence="2" type="ORF">AX13_06070</name>
</gene>
<dbReference type="PATRIC" id="fig|1457173.3.peg.2897"/>
<organism evidence="2 3">
    <name type="scientific">Comamonas aquatica DA1877</name>
    <dbReference type="NCBI Taxonomy" id="1457173"/>
    <lineage>
        <taxon>Bacteria</taxon>
        <taxon>Pseudomonadati</taxon>
        <taxon>Pseudomonadota</taxon>
        <taxon>Betaproteobacteria</taxon>
        <taxon>Burkholderiales</taxon>
        <taxon>Comamonadaceae</taxon>
        <taxon>Comamonas</taxon>
    </lineage>
</organism>
<dbReference type="InterPro" id="IPR000073">
    <property type="entry name" value="AB_hydrolase_1"/>
</dbReference>
<dbReference type="Proteomes" id="UP000020766">
    <property type="component" value="Unassembled WGS sequence"/>
</dbReference>
<comment type="caution">
    <text evidence="2">The sequence shown here is derived from an EMBL/GenBank/DDBJ whole genome shotgun (WGS) entry which is preliminary data.</text>
</comment>
<dbReference type="STRING" id="225991.MA05_07300"/>
<dbReference type="RefSeq" id="WP_043385800.1">
    <property type="nucleotide sequence ID" value="NZ_JBOK01000019.1"/>
</dbReference>